<accession>A0A940MQW3</accession>
<dbReference type="InterPro" id="IPR006311">
    <property type="entry name" value="TAT_signal"/>
</dbReference>
<proteinExistence type="predicted"/>
<dbReference type="Pfam" id="PF05494">
    <property type="entry name" value="MlaC"/>
    <property type="match status" value="1"/>
</dbReference>
<dbReference type="PROSITE" id="PS51318">
    <property type="entry name" value="TAT"/>
    <property type="match status" value="1"/>
</dbReference>
<dbReference type="PANTHER" id="PTHR36573:SF1">
    <property type="entry name" value="INTERMEMBRANE PHOSPHOLIPID TRANSPORT SYSTEM BINDING PROTEIN MLAC"/>
    <property type="match status" value="1"/>
</dbReference>
<dbReference type="EMBL" id="JAGISH010000008">
    <property type="protein sequence ID" value="MBP0483759.1"/>
    <property type="molecule type" value="Genomic_DNA"/>
</dbReference>
<gene>
    <name evidence="2" type="ORF">J5474_14845</name>
</gene>
<reference evidence="2" key="1">
    <citation type="submission" date="2021-03" db="EMBL/GenBank/DDBJ databases">
        <title>Sagittula salina sp. nov. strain M10.9X isolated from the marine waste.</title>
        <authorList>
            <person name="Satari L."/>
            <person name="Molina-Menor E."/>
            <person name="Vidal-Verdu A."/>
            <person name="Pascual J."/>
            <person name="Pereto J."/>
            <person name="Porcar M."/>
        </authorList>
    </citation>
    <scope>NUCLEOTIDE SEQUENCE</scope>
    <source>
        <strain evidence="2">M10.9X</strain>
    </source>
</reference>
<dbReference type="RefSeq" id="WP_209361703.1">
    <property type="nucleotide sequence ID" value="NZ_JAGISH010000008.1"/>
</dbReference>
<dbReference type="AlphaFoldDB" id="A0A940MQW3"/>
<name>A0A940MQW3_9RHOB</name>
<feature type="chain" id="PRO_5037459591" evidence="1">
    <location>
        <begin position="30"/>
        <end position="202"/>
    </location>
</feature>
<dbReference type="InterPro" id="IPR042245">
    <property type="entry name" value="Tgt2/MlaC_sf"/>
</dbReference>
<dbReference type="Proteomes" id="UP000675940">
    <property type="component" value="Unassembled WGS sequence"/>
</dbReference>
<keyword evidence="3" id="KW-1185">Reference proteome</keyword>
<keyword evidence="1" id="KW-0732">Signal</keyword>
<evidence type="ECO:0000313" key="3">
    <source>
        <dbReference type="Proteomes" id="UP000675940"/>
    </source>
</evidence>
<feature type="signal peptide" evidence="1">
    <location>
        <begin position="1"/>
        <end position="29"/>
    </location>
</feature>
<dbReference type="InterPro" id="IPR008869">
    <property type="entry name" value="MlaC/ttg2D"/>
</dbReference>
<protein>
    <submittedName>
        <fullName evidence="2">ABC transporter substrate-binding protein</fullName>
    </submittedName>
</protein>
<organism evidence="2 3">
    <name type="scientific">Sagittula salina</name>
    <dbReference type="NCBI Taxonomy" id="2820268"/>
    <lineage>
        <taxon>Bacteria</taxon>
        <taxon>Pseudomonadati</taxon>
        <taxon>Pseudomonadota</taxon>
        <taxon>Alphaproteobacteria</taxon>
        <taxon>Rhodobacterales</taxon>
        <taxon>Roseobacteraceae</taxon>
        <taxon>Sagittula</taxon>
    </lineage>
</organism>
<comment type="caution">
    <text evidence="2">The sequence shown here is derived from an EMBL/GenBank/DDBJ whole genome shotgun (WGS) entry which is preliminary data.</text>
</comment>
<evidence type="ECO:0000256" key="1">
    <source>
        <dbReference type="SAM" id="SignalP"/>
    </source>
</evidence>
<evidence type="ECO:0000313" key="2">
    <source>
        <dbReference type="EMBL" id="MBP0483759.1"/>
    </source>
</evidence>
<dbReference type="Gene3D" id="3.10.450.710">
    <property type="entry name" value="Tgt2/MlaC"/>
    <property type="match status" value="1"/>
</dbReference>
<sequence>MSPFETRRGVIGATLASLAALALPGAAFAALTEAAARKLVDGLVAEINRVIASGKSPSAMYDDFEKIFRRYADLPYIAAYALGADGRRATAAQKKAFTNAFTGYLSRKYGSRFREFIGGRLEVQGVKAVKNYYEVATTAYLKGQSPFAVTFHTSDRTGKPLMFNMYIEGVNLLLTERTEIGAMLDKRRGNIDAMIADLKKAG</sequence>
<dbReference type="PANTHER" id="PTHR36573">
    <property type="entry name" value="INTERMEMBRANE PHOSPHOLIPID TRANSPORT SYSTEM BINDING PROTEIN MLAC"/>
    <property type="match status" value="1"/>
</dbReference>